<dbReference type="STRING" id="1714355.BTO28_11635"/>
<dbReference type="RefSeq" id="WP_076766427.1">
    <property type="nucleotide sequence ID" value="NZ_MSFI01000019.1"/>
</dbReference>
<protein>
    <submittedName>
        <fullName evidence="1">Uncharacterized protein</fullName>
    </submittedName>
</protein>
<evidence type="ECO:0000313" key="1">
    <source>
        <dbReference type="EMBL" id="OMP66685.1"/>
    </source>
</evidence>
<dbReference type="EMBL" id="MSFI01000019">
    <property type="protein sequence ID" value="OMP66685.1"/>
    <property type="molecule type" value="Genomic_DNA"/>
</dbReference>
<dbReference type="OrthoDB" id="2439638at2"/>
<dbReference type="AlphaFoldDB" id="A0A1V2A6Q6"/>
<reference evidence="1 2" key="1">
    <citation type="submission" date="2016-12" db="EMBL/GenBank/DDBJ databases">
        <title>Domibacillus sp. SAB 38T whole genome sequencing.</title>
        <authorList>
            <person name="Verma A."/>
            <person name="Ojha A.K."/>
            <person name="Krishnamurthi S."/>
        </authorList>
    </citation>
    <scope>NUCLEOTIDE SEQUENCE [LARGE SCALE GENOMIC DNA]</scope>
    <source>
        <strain evidence="1 2">SAB 38</strain>
    </source>
</reference>
<keyword evidence="2" id="KW-1185">Reference proteome</keyword>
<accession>A0A1V2A6Q6</accession>
<dbReference type="Proteomes" id="UP000188613">
    <property type="component" value="Unassembled WGS sequence"/>
</dbReference>
<gene>
    <name evidence="1" type="ORF">BTO28_11635</name>
</gene>
<sequence>MIHKFSNSDSYNTIHDQALEDYFRAGIGYKALILTPSYPFLFIGEILSLIEDHIELMVQTTHFAQLENRTWLIHVHNIEVFYIEFPGEPCIPELNDIA</sequence>
<name>A0A1V2A6Q6_9BACI</name>
<organism evidence="1 2">
    <name type="scientific">Domibacillus epiphyticus</name>
    <dbReference type="NCBI Taxonomy" id="1714355"/>
    <lineage>
        <taxon>Bacteria</taxon>
        <taxon>Bacillati</taxon>
        <taxon>Bacillota</taxon>
        <taxon>Bacilli</taxon>
        <taxon>Bacillales</taxon>
        <taxon>Bacillaceae</taxon>
        <taxon>Domibacillus</taxon>
    </lineage>
</organism>
<evidence type="ECO:0000313" key="2">
    <source>
        <dbReference type="Proteomes" id="UP000188613"/>
    </source>
</evidence>
<comment type="caution">
    <text evidence="1">The sequence shown here is derived from an EMBL/GenBank/DDBJ whole genome shotgun (WGS) entry which is preliminary data.</text>
</comment>
<proteinExistence type="predicted"/>